<reference evidence="3" key="2">
    <citation type="submission" date="2020-09" db="EMBL/GenBank/DDBJ databases">
        <authorList>
            <person name="Sun Q."/>
            <person name="Ohkuma M."/>
        </authorList>
    </citation>
    <scope>NUCLEOTIDE SEQUENCE</scope>
    <source>
        <strain evidence="3">JCM 3276</strain>
    </source>
</reference>
<evidence type="ECO:0000313" key="4">
    <source>
        <dbReference type="Proteomes" id="UP000660680"/>
    </source>
</evidence>
<evidence type="ECO:0000313" key="3">
    <source>
        <dbReference type="EMBL" id="GGS16270.1"/>
    </source>
</evidence>
<keyword evidence="2" id="KW-1133">Transmembrane helix</keyword>
<keyword evidence="4" id="KW-1185">Reference proteome</keyword>
<feature type="transmembrane region" description="Helical" evidence="2">
    <location>
        <begin position="12"/>
        <end position="31"/>
    </location>
</feature>
<feature type="region of interest" description="Disordered" evidence="1">
    <location>
        <begin position="120"/>
        <end position="144"/>
    </location>
</feature>
<evidence type="ECO:0000256" key="1">
    <source>
        <dbReference type="SAM" id="MobiDB-lite"/>
    </source>
</evidence>
<dbReference type="EMBL" id="BMRB01000001">
    <property type="protein sequence ID" value="GGS16270.1"/>
    <property type="molecule type" value="Genomic_DNA"/>
</dbReference>
<dbReference type="RefSeq" id="WP_189208683.1">
    <property type="nucleotide sequence ID" value="NZ_BMRB01000001.1"/>
</dbReference>
<evidence type="ECO:0000256" key="2">
    <source>
        <dbReference type="SAM" id="Phobius"/>
    </source>
</evidence>
<gene>
    <name evidence="3" type="ORF">GCM10010171_05560</name>
</gene>
<comment type="caution">
    <text evidence="3">The sequence shown here is derived from an EMBL/GenBank/DDBJ whole genome shotgun (WGS) entry which is preliminary data.</text>
</comment>
<keyword evidence="2" id="KW-0472">Membrane</keyword>
<feature type="transmembrane region" description="Helical" evidence="2">
    <location>
        <begin position="211"/>
        <end position="232"/>
    </location>
</feature>
<dbReference type="Proteomes" id="UP000660680">
    <property type="component" value="Unassembled WGS sequence"/>
</dbReference>
<name>A0A918G3C2_9PSEU</name>
<sequence>MSTQQQTKKGGAAGWIITGVILVGIVLAIIAGEGGFDSSDNDTSVPPPTAQETADLAARLAEAEKAHGICYGWELSRSTYSTRPEDVVSMGSSRGAGVSARECDDWVILQVGVEYTSASSESEDSAAIDVDSSDSLTGKHPYSGDLERMGVTRDAALNDPAATTGLGVLSLPLLMVEEGAAHALPATPADAAQPTPIGRPGSDFVGNHTGALIALGIIGGIALLCLIIGLIIRKRGKEAR</sequence>
<accession>A0A918G3C2</accession>
<organism evidence="3 4">
    <name type="scientific">Actinokineospora fastidiosa</name>
    <dbReference type="NCBI Taxonomy" id="1816"/>
    <lineage>
        <taxon>Bacteria</taxon>
        <taxon>Bacillati</taxon>
        <taxon>Actinomycetota</taxon>
        <taxon>Actinomycetes</taxon>
        <taxon>Pseudonocardiales</taxon>
        <taxon>Pseudonocardiaceae</taxon>
        <taxon>Actinokineospora</taxon>
    </lineage>
</organism>
<protein>
    <submittedName>
        <fullName evidence="3">Uncharacterized protein</fullName>
    </submittedName>
</protein>
<reference evidence="3" key="1">
    <citation type="journal article" date="2014" name="Int. J. Syst. Evol. Microbiol.">
        <title>Complete genome sequence of Corynebacterium casei LMG S-19264T (=DSM 44701T), isolated from a smear-ripened cheese.</title>
        <authorList>
            <consortium name="US DOE Joint Genome Institute (JGI-PGF)"/>
            <person name="Walter F."/>
            <person name="Albersmeier A."/>
            <person name="Kalinowski J."/>
            <person name="Ruckert C."/>
        </authorList>
    </citation>
    <scope>NUCLEOTIDE SEQUENCE</scope>
    <source>
        <strain evidence="3">JCM 3276</strain>
    </source>
</reference>
<proteinExistence type="predicted"/>
<keyword evidence="2" id="KW-0812">Transmembrane</keyword>
<dbReference type="AlphaFoldDB" id="A0A918G3C2"/>